<protein>
    <submittedName>
        <fullName evidence="1">B mating type pheromone</fullName>
    </submittedName>
</protein>
<gene>
    <name evidence="1" type="ORF">BD310DRAFT_824386</name>
</gene>
<dbReference type="AlphaFoldDB" id="A0A4Q9PPA1"/>
<dbReference type="EMBL" id="ML145156">
    <property type="protein sequence ID" value="TBU56141.1"/>
    <property type="molecule type" value="Genomic_DNA"/>
</dbReference>
<keyword evidence="2" id="KW-1185">Reference proteome</keyword>
<evidence type="ECO:0000313" key="1">
    <source>
        <dbReference type="EMBL" id="TBU56141.1"/>
    </source>
</evidence>
<reference evidence="1 2" key="1">
    <citation type="submission" date="2019-01" db="EMBL/GenBank/DDBJ databases">
        <title>Draft genome sequences of three monokaryotic isolates of the white-rot basidiomycete fungus Dichomitus squalens.</title>
        <authorList>
            <consortium name="DOE Joint Genome Institute"/>
            <person name="Lopez S.C."/>
            <person name="Andreopoulos B."/>
            <person name="Pangilinan J."/>
            <person name="Lipzen A."/>
            <person name="Riley R."/>
            <person name="Ahrendt S."/>
            <person name="Ng V."/>
            <person name="Barry K."/>
            <person name="Daum C."/>
            <person name="Grigoriev I.V."/>
            <person name="Hilden K.S."/>
            <person name="Makela M.R."/>
            <person name="de Vries R.P."/>
        </authorList>
    </citation>
    <scope>NUCLEOTIDE SEQUENCE [LARGE SCALE GENOMIC DNA]</scope>
    <source>
        <strain evidence="1 2">CBS 464.89</strain>
    </source>
</reference>
<sequence length="68" mass="7295">MDDFCTIIVSPPPKSPDLHCTASASCDIPRTMSDLSAKDCSALLSRLASSTPVNEDNNDQYQAYCVIA</sequence>
<dbReference type="Proteomes" id="UP000292082">
    <property type="component" value="Unassembled WGS sequence"/>
</dbReference>
<name>A0A4Q9PPA1_9APHY</name>
<proteinExistence type="predicted"/>
<organism evidence="1 2">
    <name type="scientific">Dichomitus squalens</name>
    <dbReference type="NCBI Taxonomy" id="114155"/>
    <lineage>
        <taxon>Eukaryota</taxon>
        <taxon>Fungi</taxon>
        <taxon>Dikarya</taxon>
        <taxon>Basidiomycota</taxon>
        <taxon>Agaricomycotina</taxon>
        <taxon>Agaricomycetes</taxon>
        <taxon>Polyporales</taxon>
        <taxon>Polyporaceae</taxon>
        <taxon>Dichomitus</taxon>
    </lineage>
</organism>
<evidence type="ECO:0000313" key="2">
    <source>
        <dbReference type="Proteomes" id="UP000292082"/>
    </source>
</evidence>
<accession>A0A4Q9PPA1</accession>